<evidence type="ECO:0000256" key="2">
    <source>
        <dbReference type="PROSITE-ProRule" id="PRU01248"/>
    </source>
</evidence>
<proteinExistence type="predicted"/>
<organism evidence="4 5">
    <name type="scientific">Actinoplanes sandaracinus</name>
    <dbReference type="NCBI Taxonomy" id="3045177"/>
    <lineage>
        <taxon>Bacteria</taxon>
        <taxon>Bacillati</taxon>
        <taxon>Actinomycetota</taxon>
        <taxon>Actinomycetes</taxon>
        <taxon>Micromonosporales</taxon>
        <taxon>Micromonosporaceae</taxon>
        <taxon>Actinoplanes</taxon>
    </lineage>
</organism>
<keyword evidence="1 2" id="KW-0238">DNA-binding</keyword>
<dbReference type="RefSeq" id="WP_282767038.1">
    <property type="nucleotide sequence ID" value="NZ_JASCTH010000048.1"/>
</dbReference>
<evidence type="ECO:0000259" key="3">
    <source>
        <dbReference type="PROSITE" id="PS51900"/>
    </source>
</evidence>
<protein>
    <recommendedName>
        <fullName evidence="3">Core-binding (CB) domain-containing protein</fullName>
    </recommendedName>
</protein>
<evidence type="ECO:0000256" key="1">
    <source>
        <dbReference type="ARBA" id="ARBA00023125"/>
    </source>
</evidence>
<name>A0ABT6X0N6_9ACTN</name>
<dbReference type="Gene3D" id="1.10.150.130">
    <property type="match status" value="1"/>
</dbReference>
<comment type="caution">
    <text evidence="4">The sequence shown here is derived from an EMBL/GenBank/DDBJ whole genome shotgun (WGS) entry which is preliminary data.</text>
</comment>
<dbReference type="EMBL" id="JASCTH010000048">
    <property type="protein sequence ID" value="MDI6105571.1"/>
    <property type="molecule type" value="Genomic_DNA"/>
</dbReference>
<accession>A0ABT6X0N6</accession>
<reference evidence="4 5" key="1">
    <citation type="submission" date="2023-05" db="EMBL/GenBank/DDBJ databases">
        <title>Actinoplanes sp. NEAU-A12 genome sequencing.</title>
        <authorList>
            <person name="Wang Z.-S."/>
        </authorList>
    </citation>
    <scope>NUCLEOTIDE SEQUENCE [LARGE SCALE GENOMIC DNA]</scope>
    <source>
        <strain evidence="4 5">NEAU-A12</strain>
    </source>
</reference>
<feature type="domain" description="Core-binding (CB)" evidence="3">
    <location>
        <begin position="43"/>
        <end position="151"/>
    </location>
</feature>
<dbReference type="InterPro" id="IPR044068">
    <property type="entry name" value="CB"/>
</dbReference>
<evidence type="ECO:0000313" key="4">
    <source>
        <dbReference type="EMBL" id="MDI6105571.1"/>
    </source>
</evidence>
<dbReference type="Proteomes" id="UP001241758">
    <property type="component" value="Unassembled WGS sequence"/>
</dbReference>
<dbReference type="PROSITE" id="PS51900">
    <property type="entry name" value="CB"/>
    <property type="match status" value="1"/>
</dbReference>
<keyword evidence="5" id="KW-1185">Reference proteome</keyword>
<sequence>MRFELDAVERDITAIRLPRWGRVAQTEGVVPWLVIDPDGMPVVPVRRFLRDFAARNRPGSVRSYAYGLLRWWRWLQAVDVGWDKATSVEVRDLVLWLGQADKLRNAPRTGSAVTAGTINPVTRKRHLGDGYEPRTVRHSNAVIRSFYEFWIESGEGPLVNPVSLDRRGRRPHAHHNPLEPFRAEDRIRYNPRVPKTRPREIPDERWKDLFGALPYSGLTNGSGGPCGAVTMATAYGASR</sequence>
<evidence type="ECO:0000313" key="5">
    <source>
        <dbReference type="Proteomes" id="UP001241758"/>
    </source>
</evidence>
<gene>
    <name evidence="4" type="ORF">QLQ12_44020</name>
</gene>
<dbReference type="InterPro" id="IPR010998">
    <property type="entry name" value="Integrase_recombinase_N"/>
</dbReference>